<reference evidence="2 3" key="1">
    <citation type="submission" date="2020-08" db="EMBL/GenBank/DDBJ databases">
        <title>Genomic Encyclopedia of Type Strains, Phase IV (KMG-IV): sequencing the most valuable type-strain genomes for metagenomic binning, comparative biology and taxonomic classification.</title>
        <authorList>
            <person name="Goeker M."/>
        </authorList>
    </citation>
    <scope>NUCLEOTIDE SEQUENCE [LARGE SCALE GENOMIC DNA]</scope>
    <source>
        <strain evidence="2 3">DSM 16268</strain>
    </source>
</reference>
<dbReference type="Pfam" id="PF06059">
    <property type="entry name" value="DUF930"/>
    <property type="match status" value="1"/>
</dbReference>
<gene>
    <name evidence="2" type="ORF">GGQ63_000292</name>
</gene>
<organism evidence="2 3">
    <name type="scientific">Prosthecomicrobium pneumaticum</name>
    <dbReference type="NCBI Taxonomy" id="81895"/>
    <lineage>
        <taxon>Bacteria</taxon>
        <taxon>Pseudomonadati</taxon>
        <taxon>Pseudomonadota</taxon>
        <taxon>Alphaproteobacteria</taxon>
        <taxon>Hyphomicrobiales</taxon>
        <taxon>Kaistiaceae</taxon>
        <taxon>Prosthecomicrobium</taxon>
    </lineage>
</organism>
<dbReference type="RefSeq" id="WP_183851819.1">
    <property type="nucleotide sequence ID" value="NZ_JACHOO010000001.1"/>
</dbReference>
<keyword evidence="1" id="KW-0732">Signal</keyword>
<evidence type="ECO:0008006" key="4">
    <source>
        <dbReference type="Google" id="ProtNLM"/>
    </source>
</evidence>
<evidence type="ECO:0000313" key="3">
    <source>
        <dbReference type="Proteomes" id="UP000523821"/>
    </source>
</evidence>
<dbReference type="InterPro" id="IPR009273">
    <property type="entry name" value="DUF930"/>
</dbReference>
<feature type="chain" id="PRO_5030719826" description="DUF930 domain-containing protein" evidence="1">
    <location>
        <begin position="25"/>
        <end position="134"/>
    </location>
</feature>
<dbReference type="Proteomes" id="UP000523821">
    <property type="component" value="Unassembled WGS sequence"/>
</dbReference>
<name>A0A7W9CTB3_9HYPH</name>
<evidence type="ECO:0000256" key="1">
    <source>
        <dbReference type="SAM" id="SignalP"/>
    </source>
</evidence>
<dbReference type="AlphaFoldDB" id="A0A7W9CTB3"/>
<evidence type="ECO:0000313" key="2">
    <source>
        <dbReference type="EMBL" id="MBB5751249.1"/>
    </source>
</evidence>
<keyword evidence="3" id="KW-1185">Reference proteome</keyword>
<proteinExistence type="predicted"/>
<protein>
    <recommendedName>
        <fullName evidence="4">DUF930 domain-containing protein</fullName>
    </recommendedName>
</protein>
<feature type="signal peptide" evidence="1">
    <location>
        <begin position="1"/>
        <end position="24"/>
    </location>
</feature>
<sequence length="134" mass="14961">MGNAPRALALAAILSGLASAPSAAAMDRALRESLSTLDPETRFVQVCDLAAMDSLAKDKSHFRPEHAMVDYLGRPNQKGDTLEGKGAVFRSRGDWYRFTFTCTTSDDHYEVTSFRYKVGDKIPREEWDELNLFP</sequence>
<comment type="caution">
    <text evidence="2">The sequence shown here is derived from an EMBL/GenBank/DDBJ whole genome shotgun (WGS) entry which is preliminary data.</text>
</comment>
<dbReference type="EMBL" id="JACHOO010000001">
    <property type="protein sequence ID" value="MBB5751249.1"/>
    <property type="molecule type" value="Genomic_DNA"/>
</dbReference>
<accession>A0A7W9CTB3</accession>